<dbReference type="RefSeq" id="XP_021884120.1">
    <property type="nucleotide sequence ID" value="XM_022021874.1"/>
</dbReference>
<organism evidence="13 14">
    <name type="scientific">Lobosporangium transversale</name>
    <dbReference type="NCBI Taxonomy" id="64571"/>
    <lineage>
        <taxon>Eukaryota</taxon>
        <taxon>Fungi</taxon>
        <taxon>Fungi incertae sedis</taxon>
        <taxon>Mucoromycota</taxon>
        <taxon>Mortierellomycotina</taxon>
        <taxon>Mortierellomycetes</taxon>
        <taxon>Mortierellales</taxon>
        <taxon>Mortierellaceae</taxon>
        <taxon>Lobosporangium</taxon>
    </lineage>
</organism>
<evidence type="ECO:0000256" key="8">
    <source>
        <dbReference type="ARBA" id="ARBA00023315"/>
    </source>
</evidence>
<sequence>MQFTGSRYIVAGVSLLIAYIAISSQVFVFIPWLYSISLQRALQVLIPFNLGVFFIGWNYYLACTTDPGTTPPGWGIPEAAEKKSKGLINGVKSAGPTETLSESRAEGHSTAIHHQLQQKVKENDGRSHDNDDGNDDNDNGNGNGNDNDNDNDNDDSTLVQKTKSKKKKNPLPRYCRTCEAFKPPRSHHCRICKRCVLKMDHHCPWINNCVGYHNYGHFIRFITWVTLTTGMCMVLLVWRIVDAIQNEIYYLYTGTGPTKTQIIFMAINIAVDGGVLLAVGILTIYHLWSMITNTSTIEVWEQEKVQAMIKKGKLRMTKFPYDVGCYRNYRQVLGPRMWLWLWPQKMLGSGTEFDVMDDKDAAMIWPPREYQTSKKQNQAFVSEYTTSSIRQRRKRNLSSLGTPLSPSDDINNDNFITQTTTSTAISTITKKRRSEGGGGGHKRRPSKSLAAHPQYPTHVRRGSEGWIVQDLTLQQRAELFDRQLQYQREHGDDLQNGGEEDEGENEEAEYQEGLSDIEGNTYGGLPGGMQGNPDDYNYYEGYDVADEDEALQQHVSSSEEDDDLPYDVISDEYDDDGYNDETYYRGHDDLDHDDLDEHNPYLAYADEDNEEQDEGITADIEDEVTLNGRDRHKIGRFFENMNPTSIHNQVGSEDEEIDEWSEGEGLDVGCRPPTTGISGLGRVNGEPSVRYDPTKKTFFTMLVEREEALKRQQKIAKTGKR</sequence>
<keyword evidence="2 10" id="KW-0808">Transferase</keyword>
<keyword evidence="3 10" id="KW-0812">Transmembrane</keyword>
<dbReference type="OrthoDB" id="331948at2759"/>
<feature type="transmembrane region" description="Helical" evidence="10">
    <location>
        <begin position="221"/>
        <end position="241"/>
    </location>
</feature>
<accession>A0A1Y2GVR7</accession>
<dbReference type="InterPro" id="IPR001594">
    <property type="entry name" value="Palmitoyltrfase_DHHC"/>
</dbReference>
<keyword evidence="4 10" id="KW-1133">Transmembrane helix</keyword>
<evidence type="ECO:0000256" key="11">
    <source>
        <dbReference type="SAM" id="MobiDB-lite"/>
    </source>
</evidence>
<evidence type="ECO:0000256" key="3">
    <source>
        <dbReference type="ARBA" id="ARBA00022692"/>
    </source>
</evidence>
<feature type="compositionally biased region" description="Low complexity" evidence="11">
    <location>
        <begin position="416"/>
        <end position="428"/>
    </location>
</feature>
<proteinExistence type="inferred from homology"/>
<feature type="region of interest" description="Disordered" evidence="11">
    <location>
        <begin position="491"/>
        <end position="540"/>
    </location>
</feature>
<evidence type="ECO:0000256" key="7">
    <source>
        <dbReference type="ARBA" id="ARBA00023288"/>
    </source>
</evidence>
<keyword evidence="6" id="KW-0564">Palmitate</keyword>
<dbReference type="STRING" id="64571.A0A1Y2GVR7"/>
<name>A0A1Y2GVR7_9FUNG</name>
<evidence type="ECO:0000256" key="4">
    <source>
        <dbReference type="ARBA" id="ARBA00022989"/>
    </source>
</evidence>
<feature type="compositionally biased region" description="Basic and acidic residues" evidence="11">
    <location>
        <begin position="119"/>
        <end position="131"/>
    </location>
</feature>
<evidence type="ECO:0000256" key="9">
    <source>
        <dbReference type="ARBA" id="ARBA00048048"/>
    </source>
</evidence>
<feature type="transmembrane region" description="Helical" evidence="10">
    <location>
        <begin position="262"/>
        <end position="288"/>
    </location>
</feature>
<keyword evidence="5 10" id="KW-0472">Membrane</keyword>
<feature type="region of interest" description="Disordered" evidence="11">
    <location>
        <begin position="86"/>
        <end position="170"/>
    </location>
</feature>
<evidence type="ECO:0000256" key="2">
    <source>
        <dbReference type="ARBA" id="ARBA00022679"/>
    </source>
</evidence>
<feature type="domain" description="Palmitoyltransferase DHHC" evidence="12">
    <location>
        <begin position="172"/>
        <end position="302"/>
    </location>
</feature>
<comment type="subcellular location">
    <subcellularLocation>
        <location evidence="1">Membrane</location>
        <topology evidence="1">Multi-pass membrane protein</topology>
    </subcellularLocation>
</comment>
<feature type="region of interest" description="Disordered" evidence="11">
    <location>
        <begin position="663"/>
        <end position="688"/>
    </location>
</feature>
<evidence type="ECO:0000256" key="5">
    <source>
        <dbReference type="ARBA" id="ARBA00023136"/>
    </source>
</evidence>
<keyword evidence="8 10" id="KW-0012">Acyltransferase</keyword>
<feature type="compositionally biased region" description="Acidic residues" evidence="11">
    <location>
        <begin position="498"/>
        <end position="510"/>
    </location>
</feature>
<dbReference type="Proteomes" id="UP000193648">
    <property type="component" value="Unassembled WGS sequence"/>
</dbReference>
<feature type="transmembrane region" description="Helical" evidence="10">
    <location>
        <begin position="41"/>
        <end position="60"/>
    </location>
</feature>
<comment type="caution">
    <text evidence="13">The sequence shown here is derived from an EMBL/GenBank/DDBJ whole genome shotgun (WGS) entry which is preliminary data.</text>
</comment>
<dbReference type="Pfam" id="PF01529">
    <property type="entry name" value="DHHC"/>
    <property type="match status" value="1"/>
</dbReference>
<feature type="compositionally biased region" description="Gly residues" evidence="11">
    <location>
        <begin position="521"/>
        <end position="530"/>
    </location>
</feature>
<evidence type="ECO:0000256" key="1">
    <source>
        <dbReference type="ARBA" id="ARBA00004141"/>
    </source>
</evidence>
<dbReference type="EMBL" id="MCFF01000007">
    <property type="protein sequence ID" value="ORZ26355.1"/>
    <property type="molecule type" value="Genomic_DNA"/>
</dbReference>
<gene>
    <name evidence="13" type="ORF">BCR41DRAFT_333061</name>
</gene>
<dbReference type="AlphaFoldDB" id="A0A1Y2GVR7"/>
<keyword evidence="14" id="KW-1185">Reference proteome</keyword>
<evidence type="ECO:0000313" key="13">
    <source>
        <dbReference type="EMBL" id="ORZ26355.1"/>
    </source>
</evidence>
<dbReference type="GeneID" id="33563718"/>
<comment type="domain">
    <text evidence="10">The DHHC domain is required for palmitoyltransferase activity.</text>
</comment>
<dbReference type="PANTHER" id="PTHR12246">
    <property type="entry name" value="PALMITOYLTRANSFERASE ZDHHC16"/>
    <property type="match status" value="1"/>
</dbReference>
<dbReference type="EC" id="2.3.1.225" evidence="10"/>
<feature type="transmembrane region" description="Helical" evidence="10">
    <location>
        <begin position="6"/>
        <end position="34"/>
    </location>
</feature>
<dbReference type="GO" id="GO:0016020">
    <property type="term" value="C:membrane"/>
    <property type="evidence" value="ECO:0007669"/>
    <property type="project" value="UniProtKB-SubCell"/>
</dbReference>
<dbReference type="InParanoid" id="A0A1Y2GVR7"/>
<dbReference type="InterPro" id="IPR039859">
    <property type="entry name" value="PFA4/ZDH16/20/ERF2-like"/>
</dbReference>
<dbReference type="PROSITE" id="PS50216">
    <property type="entry name" value="DHHC"/>
    <property type="match status" value="1"/>
</dbReference>
<evidence type="ECO:0000259" key="12">
    <source>
        <dbReference type="Pfam" id="PF01529"/>
    </source>
</evidence>
<feature type="region of interest" description="Disordered" evidence="11">
    <location>
        <begin position="392"/>
        <end position="457"/>
    </location>
</feature>
<evidence type="ECO:0000256" key="6">
    <source>
        <dbReference type="ARBA" id="ARBA00023139"/>
    </source>
</evidence>
<evidence type="ECO:0000256" key="10">
    <source>
        <dbReference type="RuleBase" id="RU079119"/>
    </source>
</evidence>
<keyword evidence="7" id="KW-0449">Lipoprotein</keyword>
<reference evidence="13 14" key="1">
    <citation type="submission" date="2016-07" db="EMBL/GenBank/DDBJ databases">
        <title>Pervasive Adenine N6-methylation of Active Genes in Fungi.</title>
        <authorList>
            <consortium name="DOE Joint Genome Institute"/>
            <person name="Mondo S.J."/>
            <person name="Dannebaum R.O."/>
            <person name="Kuo R.C."/>
            <person name="Labutti K."/>
            <person name="Haridas S."/>
            <person name="Kuo A."/>
            <person name="Salamov A."/>
            <person name="Ahrendt S.R."/>
            <person name="Lipzen A."/>
            <person name="Sullivan W."/>
            <person name="Andreopoulos W.B."/>
            <person name="Clum A."/>
            <person name="Lindquist E."/>
            <person name="Daum C."/>
            <person name="Ramamoorthy G.K."/>
            <person name="Gryganskyi A."/>
            <person name="Culley D."/>
            <person name="Magnuson J.K."/>
            <person name="James T.Y."/>
            <person name="O'Malley M.A."/>
            <person name="Stajich J.E."/>
            <person name="Spatafora J.W."/>
            <person name="Visel A."/>
            <person name="Grigoriev I.V."/>
        </authorList>
    </citation>
    <scope>NUCLEOTIDE SEQUENCE [LARGE SCALE GENOMIC DNA]</scope>
    <source>
        <strain evidence="13 14">NRRL 3116</strain>
    </source>
</reference>
<comment type="catalytic activity">
    <reaction evidence="9 10">
        <text>L-cysteinyl-[protein] + hexadecanoyl-CoA = S-hexadecanoyl-L-cysteinyl-[protein] + CoA</text>
        <dbReference type="Rhea" id="RHEA:36683"/>
        <dbReference type="Rhea" id="RHEA-COMP:10131"/>
        <dbReference type="Rhea" id="RHEA-COMP:11032"/>
        <dbReference type="ChEBI" id="CHEBI:29950"/>
        <dbReference type="ChEBI" id="CHEBI:57287"/>
        <dbReference type="ChEBI" id="CHEBI:57379"/>
        <dbReference type="ChEBI" id="CHEBI:74151"/>
        <dbReference type="EC" id="2.3.1.225"/>
    </reaction>
</comment>
<dbReference type="GO" id="GO:0019706">
    <property type="term" value="F:protein-cysteine S-palmitoyltransferase activity"/>
    <property type="evidence" value="ECO:0007669"/>
    <property type="project" value="UniProtKB-EC"/>
</dbReference>
<protein>
    <recommendedName>
        <fullName evidence="10">Palmitoyltransferase</fullName>
        <ecNumber evidence="10">2.3.1.225</ecNumber>
    </recommendedName>
</protein>
<evidence type="ECO:0000313" key="14">
    <source>
        <dbReference type="Proteomes" id="UP000193648"/>
    </source>
</evidence>
<feature type="compositionally biased region" description="Polar residues" evidence="11">
    <location>
        <begin position="397"/>
        <end position="415"/>
    </location>
</feature>
<comment type="similarity">
    <text evidence="10">Belongs to the DHHC palmitoyltransferase family.</text>
</comment>